<sequence length="355" mass="37409">MLAVAWLFYLIGPIVDSWGSGHPVRAMIGAGCVVSFAVLVAASFAAAKQHEWEDVGEPPHPAAWVWLLLLGLTALTAGMVATLGPPALPTAIYISTVAIFTMPIRQSGYVAIVVSVTILVAILVMPSWRLGGLSIVLSFVPVVIWVTREVGKRGARLRLLARRQRAELAIVAERNRVARDVHDILGHSLTVITVKSELAQRLMDVDLARARTELADIERLAREALAGVRDTVGGLREVSLRGELANARSALAAAGIEAVLPEPDGLPAGEAELFGWVLREAITNVVRHSAARHCAVTVTSTSIEVLDDGRGMDRTASGSGLSGLRERVRAAGGTLTVSSTEGGGVRVAATVGAGR</sequence>
<evidence type="ECO:0000256" key="3">
    <source>
        <dbReference type="ARBA" id="ARBA00023012"/>
    </source>
</evidence>
<dbReference type="PANTHER" id="PTHR24421:SF63">
    <property type="entry name" value="SENSOR HISTIDINE KINASE DESK"/>
    <property type="match status" value="1"/>
</dbReference>
<keyword evidence="2 6" id="KW-0418">Kinase</keyword>
<dbReference type="CDD" id="cd16917">
    <property type="entry name" value="HATPase_UhpB-NarQ-NarX-like"/>
    <property type="match status" value="1"/>
</dbReference>
<keyword evidence="4" id="KW-0472">Membrane</keyword>
<evidence type="ECO:0000256" key="4">
    <source>
        <dbReference type="SAM" id="Phobius"/>
    </source>
</evidence>
<feature type="transmembrane region" description="Helical" evidence="4">
    <location>
        <begin position="131"/>
        <end position="148"/>
    </location>
</feature>
<feature type="transmembrane region" description="Helical" evidence="4">
    <location>
        <begin position="27"/>
        <end position="47"/>
    </location>
</feature>
<dbReference type="InterPro" id="IPR003594">
    <property type="entry name" value="HATPase_dom"/>
</dbReference>
<feature type="domain" description="Histidine kinase/HSP90-like ATPase" evidence="5">
    <location>
        <begin position="269"/>
        <end position="355"/>
    </location>
</feature>
<evidence type="ECO:0000313" key="7">
    <source>
        <dbReference type="Proteomes" id="UP000266677"/>
    </source>
</evidence>
<dbReference type="Pfam" id="PF02518">
    <property type="entry name" value="HATPase_c"/>
    <property type="match status" value="1"/>
</dbReference>
<evidence type="ECO:0000313" key="6">
    <source>
        <dbReference type="EMBL" id="RJO70150.1"/>
    </source>
</evidence>
<keyword evidence="3" id="KW-0902">Two-component regulatory system</keyword>
<dbReference type="AlphaFoldDB" id="A0A3A4K6M1"/>
<accession>A0A3A4K6M1</accession>
<name>A0A3A4K6M1_9NOCA</name>
<keyword evidence="4" id="KW-0812">Transmembrane</keyword>
<protein>
    <submittedName>
        <fullName evidence="6">Sensor histidine kinase</fullName>
    </submittedName>
</protein>
<evidence type="ECO:0000259" key="5">
    <source>
        <dbReference type="SMART" id="SM00387"/>
    </source>
</evidence>
<dbReference type="SMART" id="SM00387">
    <property type="entry name" value="HATPase_c"/>
    <property type="match status" value="1"/>
</dbReference>
<keyword evidence="7" id="KW-1185">Reference proteome</keyword>
<dbReference type="Proteomes" id="UP000266677">
    <property type="component" value="Unassembled WGS sequence"/>
</dbReference>
<dbReference type="EMBL" id="QZFU01000041">
    <property type="protein sequence ID" value="RJO70150.1"/>
    <property type="molecule type" value="Genomic_DNA"/>
</dbReference>
<dbReference type="InterPro" id="IPR050482">
    <property type="entry name" value="Sensor_HK_TwoCompSys"/>
</dbReference>
<dbReference type="InterPro" id="IPR011712">
    <property type="entry name" value="Sig_transdc_His_kin_sub3_dim/P"/>
</dbReference>
<gene>
    <name evidence="6" type="ORF">D5S18_29110</name>
</gene>
<dbReference type="SUPFAM" id="SSF55874">
    <property type="entry name" value="ATPase domain of HSP90 chaperone/DNA topoisomerase II/histidine kinase"/>
    <property type="match status" value="1"/>
</dbReference>
<evidence type="ECO:0000256" key="1">
    <source>
        <dbReference type="ARBA" id="ARBA00022679"/>
    </source>
</evidence>
<dbReference type="Pfam" id="PF07730">
    <property type="entry name" value="HisKA_3"/>
    <property type="match status" value="1"/>
</dbReference>
<reference evidence="6 7" key="1">
    <citation type="submission" date="2018-09" db="EMBL/GenBank/DDBJ databases">
        <title>YIM PH21274 draft genome.</title>
        <authorList>
            <person name="Miao C."/>
        </authorList>
    </citation>
    <scope>NUCLEOTIDE SEQUENCE [LARGE SCALE GENOMIC DNA]</scope>
    <source>
        <strain evidence="6 7">YIM PH 21724</strain>
    </source>
</reference>
<dbReference type="PANTHER" id="PTHR24421">
    <property type="entry name" value="NITRATE/NITRITE SENSOR PROTEIN NARX-RELATED"/>
    <property type="match status" value="1"/>
</dbReference>
<proteinExistence type="predicted"/>
<evidence type="ECO:0000256" key="2">
    <source>
        <dbReference type="ARBA" id="ARBA00022777"/>
    </source>
</evidence>
<dbReference type="GO" id="GO:0046983">
    <property type="term" value="F:protein dimerization activity"/>
    <property type="evidence" value="ECO:0007669"/>
    <property type="project" value="InterPro"/>
</dbReference>
<dbReference type="OrthoDB" id="5241784at2"/>
<dbReference type="GO" id="GO:0016020">
    <property type="term" value="C:membrane"/>
    <property type="evidence" value="ECO:0007669"/>
    <property type="project" value="InterPro"/>
</dbReference>
<feature type="transmembrane region" description="Helical" evidence="4">
    <location>
        <begin position="63"/>
        <end position="81"/>
    </location>
</feature>
<dbReference type="Gene3D" id="3.30.565.10">
    <property type="entry name" value="Histidine kinase-like ATPase, C-terminal domain"/>
    <property type="match status" value="1"/>
</dbReference>
<dbReference type="Gene3D" id="1.20.5.1930">
    <property type="match status" value="1"/>
</dbReference>
<comment type="caution">
    <text evidence="6">The sequence shown here is derived from an EMBL/GenBank/DDBJ whole genome shotgun (WGS) entry which is preliminary data.</text>
</comment>
<organism evidence="6 7">
    <name type="scientific">Nocardia panacis</name>
    <dbReference type="NCBI Taxonomy" id="2340916"/>
    <lineage>
        <taxon>Bacteria</taxon>
        <taxon>Bacillati</taxon>
        <taxon>Actinomycetota</taxon>
        <taxon>Actinomycetes</taxon>
        <taxon>Mycobacteriales</taxon>
        <taxon>Nocardiaceae</taxon>
        <taxon>Nocardia</taxon>
    </lineage>
</organism>
<feature type="transmembrane region" description="Helical" evidence="4">
    <location>
        <begin position="109"/>
        <end position="125"/>
    </location>
</feature>
<dbReference type="GO" id="GO:0000155">
    <property type="term" value="F:phosphorelay sensor kinase activity"/>
    <property type="evidence" value="ECO:0007669"/>
    <property type="project" value="InterPro"/>
</dbReference>
<dbReference type="InterPro" id="IPR036890">
    <property type="entry name" value="HATPase_C_sf"/>
</dbReference>
<keyword evidence="4" id="KW-1133">Transmembrane helix</keyword>
<keyword evidence="1" id="KW-0808">Transferase</keyword>